<keyword evidence="1" id="KW-0175">Coiled coil</keyword>
<dbReference type="EMBL" id="LR586016">
    <property type="protein sequence ID" value="VIP03508.1"/>
    <property type="molecule type" value="Genomic_DNA"/>
</dbReference>
<dbReference type="InterPro" id="IPR036249">
    <property type="entry name" value="Thioredoxin-like_sf"/>
</dbReference>
<protein>
    <recommendedName>
        <fullName evidence="4">Thioredoxin domain-containing protein</fullName>
    </recommendedName>
</protein>
<dbReference type="Pfam" id="PF13365">
    <property type="entry name" value="Trypsin_2"/>
    <property type="match status" value="1"/>
</dbReference>
<dbReference type="SUPFAM" id="SSF50494">
    <property type="entry name" value="Trypsin-like serine proteases"/>
    <property type="match status" value="1"/>
</dbReference>
<gene>
    <name evidence="2" type="ORF">GMBLW1_04520</name>
</gene>
<dbReference type="InParanoid" id="A0A6C2YPF1"/>
<evidence type="ECO:0000313" key="2">
    <source>
        <dbReference type="EMBL" id="VIP03508.1"/>
    </source>
</evidence>
<name>A0A6C2YPF1_9BACT</name>
<keyword evidence="3" id="KW-1185">Reference proteome</keyword>
<dbReference type="InterPro" id="IPR009003">
    <property type="entry name" value="Peptidase_S1_PA"/>
</dbReference>
<organism evidence="2">
    <name type="scientific">Tuwongella immobilis</name>
    <dbReference type="NCBI Taxonomy" id="692036"/>
    <lineage>
        <taxon>Bacteria</taxon>
        <taxon>Pseudomonadati</taxon>
        <taxon>Planctomycetota</taxon>
        <taxon>Planctomycetia</taxon>
        <taxon>Gemmatales</taxon>
        <taxon>Gemmataceae</taxon>
        <taxon>Tuwongella</taxon>
    </lineage>
</organism>
<dbReference type="Proteomes" id="UP000464378">
    <property type="component" value="Chromosome"/>
</dbReference>
<dbReference type="GO" id="GO:0008233">
    <property type="term" value="F:peptidase activity"/>
    <property type="evidence" value="ECO:0007669"/>
    <property type="project" value="UniProtKB-KW"/>
</dbReference>
<dbReference type="GO" id="GO:0006508">
    <property type="term" value="P:proteolysis"/>
    <property type="evidence" value="ECO:0007669"/>
    <property type="project" value="UniProtKB-KW"/>
</dbReference>
<sequence length="714" mass="77465">MPNLGTPIGITVRNPRWLGFGLGTLLLTGLMIRGFAVTASEPEKPPTAAAPMPIVPERGNDSTEWIDDSATIDRFVEQLGKFAEAGTGITGERLEAALEIDRVFPMDAIAPPAESLTPEQIAEKARASTWLIGCVPAKGAEAGFDDGWFATAWTIGSDGILLTNWHVFENAREMIFGVMNAQGEIFPVVDLLACDKLADLAVIRIPKRGLPALPIAQSAPKPGAWVGLLSHPGNELFTFTQGHVTRYVQHFGGLAAFGEQWMGVTTDYAGGSSGGPILDRTGAVVGMACLTSNIDSEEPTARRSRLHRPAIRRRAIQDAPKAGADGPQAAQPSSIQMVVKLAVPLVMIRQIITKNHVPGSNRPIPLATWHAEIRKRAARQIRQLEQAMKLTENARELDSLQVQITEVEQAALQAVIHLARATPNRPESIPLLVECIERGDLELVEQVVGLLGHFHLKSEAVLPALWQLAESGLESEAILDFLQAVLESNPHRSCQAVAALAGGILSRNHLRIAPAEEVESTAQAVAEMLAFAEKSGTNIRPTADDPDAATIARRLQAGLANLRNCEVGGKHPEILGTDLANRPIRVTLLEKPTLLLTWDEAEHATETNLQTIQAIRRRFPAATLQMVGISAITDRTKAQKMVENAKIDWTVLHNDQTAAQPGILDRLNLDSQPMIRLIDATGTVRSVWTTIPPERELQTAIRKIIEERSKQPPK</sequence>
<dbReference type="Gene3D" id="3.40.30.10">
    <property type="entry name" value="Glutaredoxin"/>
    <property type="match status" value="1"/>
</dbReference>
<accession>A0A6C2YPF1</accession>
<evidence type="ECO:0000256" key="1">
    <source>
        <dbReference type="SAM" id="Coils"/>
    </source>
</evidence>
<dbReference type="EMBL" id="LR593887">
    <property type="protein sequence ID" value="VTS04384.1"/>
    <property type="molecule type" value="Genomic_DNA"/>
</dbReference>
<dbReference type="KEGG" id="tim:GMBLW1_04520"/>
<evidence type="ECO:0000313" key="3">
    <source>
        <dbReference type="Proteomes" id="UP000464378"/>
    </source>
</evidence>
<dbReference type="SUPFAM" id="SSF52833">
    <property type="entry name" value="Thioredoxin-like"/>
    <property type="match status" value="1"/>
</dbReference>
<dbReference type="Gene3D" id="2.40.10.10">
    <property type="entry name" value="Trypsin-like serine proteases"/>
    <property type="match status" value="2"/>
</dbReference>
<dbReference type="RefSeq" id="WP_162658621.1">
    <property type="nucleotide sequence ID" value="NZ_LR593887.1"/>
</dbReference>
<keyword evidence="2" id="KW-0645">Protease</keyword>
<keyword evidence="2" id="KW-0378">Hydrolase</keyword>
<dbReference type="AlphaFoldDB" id="A0A6C2YPF1"/>
<proteinExistence type="predicted"/>
<evidence type="ECO:0008006" key="4">
    <source>
        <dbReference type="Google" id="ProtNLM"/>
    </source>
</evidence>
<feature type="coiled-coil region" evidence="1">
    <location>
        <begin position="374"/>
        <end position="410"/>
    </location>
</feature>
<reference evidence="2" key="1">
    <citation type="submission" date="2019-04" db="EMBL/GenBank/DDBJ databases">
        <authorList>
            <consortium name="Science for Life Laboratories"/>
        </authorList>
    </citation>
    <scope>NUCLEOTIDE SEQUENCE</scope>
    <source>
        <strain evidence="2">MBLW1</strain>
    </source>
</reference>
<dbReference type="InterPro" id="IPR043504">
    <property type="entry name" value="Peptidase_S1_PA_chymotrypsin"/>
</dbReference>